<keyword evidence="2" id="KW-1133">Transmembrane helix</keyword>
<proteinExistence type="predicted"/>
<keyword evidence="2" id="KW-0472">Membrane</keyword>
<feature type="region of interest" description="Disordered" evidence="1">
    <location>
        <begin position="198"/>
        <end position="261"/>
    </location>
</feature>
<reference evidence="5" key="1">
    <citation type="journal article" date="2020" name="PLoS Negl. Trop. Dis.">
        <title>High-quality nuclear genome for Sarcoptes scabiei-A critical resource for a neglected parasite.</title>
        <authorList>
            <person name="Korhonen P.K."/>
            <person name="Gasser R.B."/>
            <person name="Ma G."/>
            <person name="Wang T."/>
            <person name="Stroehlein A.J."/>
            <person name="Young N.D."/>
            <person name="Ang C.S."/>
            <person name="Fernando D.D."/>
            <person name="Lu H.C."/>
            <person name="Taylor S."/>
            <person name="Reynolds S.L."/>
            <person name="Mofiz E."/>
            <person name="Najaraj S.H."/>
            <person name="Gowda H."/>
            <person name="Madugundu A."/>
            <person name="Renuse S."/>
            <person name="Holt D."/>
            <person name="Pandey A."/>
            <person name="Papenfuss A.T."/>
            <person name="Fischer K."/>
        </authorList>
    </citation>
    <scope>NUCLEOTIDE SEQUENCE [LARGE SCALE GENOMIC DNA]</scope>
</reference>
<dbReference type="EnsemblMetazoa" id="SSS_2896s_mrna">
    <property type="protein sequence ID" value="KAF7491045.1"/>
    <property type="gene ID" value="SSS_2896"/>
</dbReference>
<organism evidence="3">
    <name type="scientific">Sarcoptes scabiei</name>
    <name type="common">Itch mite</name>
    <name type="synonym">Acarus scabiei</name>
    <dbReference type="NCBI Taxonomy" id="52283"/>
    <lineage>
        <taxon>Eukaryota</taxon>
        <taxon>Metazoa</taxon>
        <taxon>Ecdysozoa</taxon>
        <taxon>Arthropoda</taxon>
        <taxon>Chelicerata</taxon>
        <taxon>Arachnida</taxon>
        <taxon>Acari</taxon>
        <taxon>Acariformes</taxon>
        <taxon>Sarcoptiformes</taxon>
        <taxon>Astigmata</taxon>
        <taxon>Psoroptidia</taxon>
        <taxon>Sarcoptoidea</taxon>
        <taxon>Sarcoptidae</taxon>
        <taxon>Sarcoptinae</taxon>
        <taxon>Sarcoptes</taxon>
    </lineage>
</organism>
<reference evidence="4" key="3">
    <citation type="submission" date="2022-06" db="UniProtKB">
        <authorList>
            <consortium name="EnsemblMetazoa"/>
        </authorList>
    </citation>
    <scope>IDENTIFICATION</scope>
</reference>
<reference evidence="3" key="2">
    <citation type="submission" date="2020-01" db="EMBL/GenBank/DDBJ databases">
        <authorList>
            <person name="Korhonen P.K.K."/>
            <person name="Guangxu M.G."/>
            <person name="Wang T.W."/>
            <person name="Stroehlein A.J.S."/>
            <person name="Young N.D."/>
            <person name="Ang C.-S.A."/>
            <person name="Fernando D.W.F."/>
            <person name="Lu H.L."/>
            <person name="Taylor S.T."/>
            <person name="Ehtesham M.E.M."/>
            <person name="Najaraj S.H.N."/>
            <person name="Harsha G.H.G."/>
            <person name="Madugundu A.M."/>
            <person name="Renuse S.R."/>
            <person name="Holt D.H."/>
            <person name="Pandey A.P."/>
            <person name="Papenfuss A.P."/>
            <person name="Gasser R.B.G."/>
            <person name="Fischer K.F."/>
        </authorList>
    </citation>
    <scope>NUCLEOTIDE SEQUENCE</scope>
    <source>
        <strain evidence="3">SSS_KF_BRIS2020</strain>
    </source>
</reference>
<feature type="compositionally biased region" description="Basic residues" evidence="1">
    <location>
        <begin position="217"/>
        <end position="244"/>
    </location>
</feature>
<evidence type="ECO:0000313" key="5">
    <source>
        <dbReference type="Proteomes" id="UP000070412"/>
    </source>
</evidence>
<feature type="transmembrane region" description="Helical" evidence="2">
    <location>
        <begin position="12"/>
        <end position="35"/>
    </location>
</feature>
<dbReference type="Proteomes" id="UP000070412">
    <property type="component" value="Unassembled WGS sequence"/>
</dbReference>
<evidence type="ECO:0000256" key="1">
    <source>
        <dbReference type="SAM" id="MobiDB-lite"/>
    </source>
</evidence>
<protein>
    <submittedName>
        <fullName evidence="3 4">Uncharacterized protein</fullName>
    </submittedName>
</protein>
<dbReference type="AlphaFoldDB" id="A0A834R7E3"/>
<gene>
    <name evidence="3" type="ORF">SSS_2896</name>
</gene>
<evidence type="ECO:0000313" key="3">
    <source>
        <dbReference type="EMBL" id="KAF7491045.1"/>
    </source>
</evidence>
<evidence type="ECO:0000256" key="2">
    <source>
        <dbReference type="SAM" id="Phobius"/>
    </source>
</evidence>
<keyword evidence="5" id="KW-1185">Reference proteome</keyword>
<name>A0A834R7E3_SARSC</name>
<keyword evidence="2" id="KW-0812">Transmembrane</keyword>
<dbReference type="EMBL" id="WVUK01000062">
    <property type="protein sequence ID" value="KAF7491045.1"/>
    <property type="molecule type" value="Genomic_DNA"/>
</dbReference>
<accession>A0A834R7E3</accession>
<sequence length="504" mass="57963">MFQTSNILCSNFCYRILNIKIFWMLTSILCLAIFLQEQNVLFVETMKTDEILMTIVAAKLLGLFKNDKPKSIPSMPFIPFSTPYYSSGCKRSKVQNCHNSFEYIDSSEENLDNPIEEYDEHHSYVDDQNGDQTRYHYDNFESNSHSTQYSHQPNSVVDSYQISSYQDDHIGDDHSGGQSLGFVNDHQQQTQDYKLESDLEQMSSNTRKNYNKLGPKLSRKKSKKKISKRAKKKLKKNKKKKISKKTPNVSDEKTNSTIDSVNFEPNGSEKYYSEISSYRFNNFGTINDSNKLIEGQKTGAFNNQLDSNSSQIAISPLIDGPNKIEFFNSINEAVKKNNSNRPEILSEHEMLENSESKVIETIPKKLHKYWNQFLSGNGHQKNSSEKYPKNGAKITPTEIVLESQYRKMNVQKITEPSTNPKQWPKLLHNQIGSSAFQMNPSGNFIYPNDPLNRLNIPVASKPLPSGMFQIEESDVPHILEEQHIVYPLQMDPLWNTPMNQMNQK</sequence>
<evidence type="ECO:0000313" key="4">
    <source>
        <dbReference type="EnsemblMetazoa" id="KAF7491045.1"/>
    </source>
</evidence>